<comment type="catalytic activity">
    <reaction evidence="6">
        <text>adenosine(37) in tRNA1(Val) + S-adenosyl-L-methionine = N(6)-methyladenosine(37) in tRNA1(Val) + S-adenosyl-L-homocysteine + H(+)</text>
        <dbReference type="Rhea" id="RHEA:43160"/>
        <dbReference type="Rhea" id="RHEA-COMP:10369"/>
        <dbReference type="Rhea" id="RHEA-COMP:10370"/>
        <dbReference type="ChEBI" id="CHEBI:15378"/>
        <dbReference type="ChEBI" id="CHEBI:57856"/>
        <dbReference type="ChEBI" id="CHEBI:59789"/>
        <dbReference type="ChEBI" id="CHEBI:74411"/>
        <dbReference type="ChEBI" id="CHEBI:74449"/>
        <dbReference type="EC" id="2.1.1.223"/>
    </reaction>
</comment>
<feature type="domain" description="Methyltransferase small" evidence="7">
    <location>
        <begin position="38"/>
        <end position="130"/>
    </location>
</feature>
<evidence type="ECO:0000256" key="6">
    <source>
        <dbReference type="HAMAP-Rule" id="MF_01872"/>
    </source>
</evidence>
<dbReference type="PROSITE" id="PS00092">
    <property type="entry name" value="N6_MTASE"/>
    <property type="match status" value="1"/>
</dbReference>
<evidence type="ECO:0000256" key="2">
    <source>
        <dbReference type="ARBA" id="ARBA00022603"/>
    </source>
</evidence>
<protein>
    <recommendedName>
        <fullName evidence="6">tRNA1(Val) (adenine(37)-N6)-methyltransferase</fullName>
        <ecNumber evidence="6">2.1.1.223</ecNumber>
    </recommendedName>
    <alternativeName>
        <fullName evidence="6">tRNA m6A37 methyltransferase</fullName>
    </alternativeName>
</protein>
<dbReference type="GO" id="GO:0016430">
    <property type="term" value="F:tRNA (adenine-N6)-methyltransferase activity"/>
    <property type="evidence" value="ECO:0007669"/>
    <property type="project" value="UniProtKB-UniRule"/>
</dbReference>
<dbReference type="EC" id="2.1.1.223" evidence="6"/>
<keyword evidence="4 6" id="KW-0949">S-adenosyl-L-methionine</keyword>
<reference evidence="8 9" key="1">
    <citation type="submission" date="2019-06" db="EMBL/GenBank/DDBJ databases">
        <title>Whole genome shotgun sequence of Vibrio inusitatus NBRC 102082.</title>
        <authorList>
            <person name="Hosoyama A."/>
            <person name="Uohara A."/>
            <person name="Ohji S."/>
            <person name="Ichikawa N."/>
        </authorList>
    </citation>
    <scope>NUCLEOTIDE SEQUENCE [LARGE SCALE GENOMIC DNA]</scope>
    <source>
        <strain evidence="8 9">NBRC 102082</strain>
    </source>
</reference>
<sequence>MTAKTKNFQFKSFSIWGGNSGMPVSTDGVLLGAWANVNQSNKLIDIGTGTGLLALMCAQRNTELNIVAVDIDDHAIEAAKTNFVASPWGSRFQLVHSDIVSFSKSNTAAFDTIICNPPYFNSGEQSSSTTRATARHTDTLSHPALLDSCKELLLSGGSASFILPTEEAKQCIQRATDNGWHLSRLCKVKTTQKKDHTRYLFELQLNAVQSDPTEETELIIHKGDGYSPQFVALTQSFYLKM</sequence>
<dbReference type="InterPro" id="IPR007848">
    <property type="entry name" value="Small_mtfrase_dom"/>
</dbReference>
<accession>A0A4Y3HUG8</accession>
<dbReference type="InterPro" id="IPR050210">
    <property type="entry name" value="tRNA_Adenine-N(6)_MTase"/>
</dbReference>
<comment type="similarity">
    <text evidence="6">Belongs to the methyltransferase superfamily. tRNA (adenine-N(6)-)-methyltransferase family.</text>
</comment>
<dbReference type="EMBL" id="BJLF01000005">
    <property type="protein sequence ID" value="GEA50621.1"/>
    <property type="molecule type" value="Genomic_DNA"/>
</dbReference>
<dbReference type="PANTHER" id="PTHR47739:SF1">
    <property type="entry name" value="TRNA1(VAL) (ADENINE(37)-N6)-METHYLTRANSFERASE"/>
    <property type="match status" value="1"/>
</dbReference>
<dbReference type="SUPFAM" id="SSF53335">
    <property type="entry name" value="S-adenosyl-L-methionine-dependent methyltransferases"/>
    <property type="match status" value="1"/>
</dbReference>
<dbReference type="RefSeq" id="WP_141344984.1">
    <property type="nucleotide sequence ID" value="NZ_BJLF01000005.1"/>
</dbReference>
<evidence type="ECO:0000256" key="3">
    <source>
        <dbReference type="ARBA" id="ARBA00022679"/>
    </source>
</evidence>
<evidence type="ECO:0000256" key="5">
    <source>
        <dbReference type="ARBA" id="ARBA00022694"/>
    </source>
</evidence>
<keyword evidence="3 6" id="KW-0808">Transferase</keyword>
<keyword evidence="1 6" id="KW-0963">Cytoplasm</keyword>
<comment type="caution">
    <text evidence="8">The sequence shown here is derived from an EMBL/GenBank/DDBJ whole genome shotgun (WGS) entry which is preliminary data.</text>
</comment>
<keyword evidence="9" id="KW-1185">Reference proteome</keyword>
<dbReference type="Gene3D" id="3.40.50.150">
    <property type="entry name" value="Vaccinia Virus protein VP39"/>
    <property type="match status" value="1"/>
</dbReference>
<dbReference type="GO" id="GO:0005737">
    <property type="term" value="C:cytoplasm"/>
    <property type="evidence" value="ECO:0007669"/>
    <property type="project" value="UniProtKB-SubCell"/>
</dbReference>
<keyword evidence="2 6" id="KW-0489">Methyltransferase</keyword>
<evidence type="ECO:0000256" key="4">
    <source>
        <dbReference type="ARBA" id="ARBA00022691"/>
    </source>
</evidence>
<dbReference type="InterPro" id="IPR029063">
    <property type="entry name" value="SAM-dependent_MTases_sf"/>
</dbReference>
<organism evidence="8 9">
    <name type="scientific">Vibrio inusitatus NBRC 102082</name>
    <dbReference type="NCBI Taxonomy" id="1219070"/>
    <lineage>
        <taxon>Bacteria</taxon>
        <taxon>Pseudomonadati</taxon>
        <taxon>Pseudomonadota</taxon>
        <taxon>Gammaproteobacteria</taxon>
        <taxon>Vibrionales</taxon>
        <taxon>Vibrionaceae</taxon>
        <taxon>Vibrio</taxon>
    </lineage>
</organism>
<name>A0A4Y3HUG8_9VIBR</name>
<evidence type="ECO:0000313" key="8">
    <source>
        <dbReference type="EMBL" id="GEA50621.1"/>
    </source>
</evidence>
<dbReference type="CDD" id="cd02440">
    <property type="entry name" value="AdoMet_MTases"/>
    <property type="match status" value="1"/>
</dbReference>
<dbReference type="GO" id="GO:0008033">
    <property type="term" value="P:tRNA processing"/>
    <property type="evidence" value="ECO:0007669"/>
    <property type="project" value="UniProtKB-UniRule"/>
</dbReference>
<evidence type="ECO:0000256" key="1">
    <source>
        <dbReference type="ARBA" id="ARBA00022490"/>
    </source>
</evidence>
<dbReference type="InterPro" id="IPR022882">
    <property type="entry name" value="tRNA_adenine-N6_MeTrfase"/>
</dbReference>
<dbReference type="Pfam" id="PF05175">
    <property type="entry name" value="MTS"/>
    <property type="match status" value="1"/>
</dbReference>
<comment type="function">
    <text evidence="6">Specifically methylates the adenine in position 37 of tRNA(1)(Val) (anticodon cmo5UAC).</text>
</comment>
<dbReference type="GO" id="GO:0032259">
    <property type="term" value="P:methylation"/>
    <property type="evidence" value="ECO:0007669"/>
    <property type="project" value="UniProtKB-KW"/>
</dbReference>
<dbReference type="Proteomes" id="UP000318717">
    <property type="component" value="Unassembled WGS sequence"/>
</dbReference>
<dbReference type="PANTHER" id="PTHR47739">
    <property type="entry name" value="TRNA1(VAL) (ADENINE(37)-N6)-METHYLTRANSFERASE"/>
    <property type="match status" value="1"/>
</dbReference>
<gene>
    <name evidence="8" type="ORF">VIN01S_14250</name>
</gene>
<dbReference type="GO" id="GO:0003676">
    <property type="term" value="F:nucleic acid binding"/>
    <property type="evidence" value="ECO:0007669"/>
    <property type="project" value="InterPro"/>
</dbReference>
<evidence type="ECO:0000313" key="9">
    <source>
        <dbReference type="Proteomes" id="UP000318717"/>
    </source>
</evidence>
<dbReference type="AlphaFoldDB" id="A0A4Y3HUG8"/>
<proteinExistence type="inferred from homology"/>
<dbReference type="HAMAP" id="MF_01872">
    <property type="entry name" value="tRNA_methyltr_YfiC"/>
    <property type="match status" value="1"/>
</dbReference>
<comment type="subcellular location">
    <subcellularLocation>
        <location evidence="6">Cytoplasm</location>
    </subcellularLocation>
</comment>
<evidence type="ECO:0000259" key="7">
    <source>
        <dbReference type="Pfam" id="PF05175"/>
    </source>
</evidence>
<dbReference type="OrthoDB" id="5383291at2"/>
<dbReference type="InterPro" id="IPR002052">
    <property type="entry name" value="DNA_methylase_N6_adenine_CS"/>
</dbReference>
<keyword evidence="5 6" id="KW-0819">tRNA processing</keyword>